<evidence type="ECO:0000313" key="2">
    <source>
        <dbReference type="EMBL" id="TWT35377.1"/>
    </source>
</evidence>
<keyword evidence="1" id="KW-0732">Signal</keyword>
<dbReference type="InterPro" id="IPR018247">
    <property type="entry name" value="EF_Hand_1_Ca_BS"/>
</dbReference>
<protein>
    <submittedName>
        <fullName evidence="2">Autotransporter-associated beta strand repeat protein</fullName>
    </submittedName>
</protein>
<dbReference type="InterPro" id="IPR013425">
    <property type="entry name" value="Autotrns_rpt"/>
</dbReference>
<dbReference type="Proteomes" id="UP000316714">
    <property type="component" value="Unassembled WGS sequence"/>
</dbReference>
<organism evidence="2 3">
    <name type="scientific">Posidoniimonas corsicana</name>
    <dbReference type="NCBI Taxonomy" id="1938618"/>
    <lineage>
        <taxon>Bacteria</taxon>
        <taxon>Pseudomonadati</taxon>
        <taxon>Planctomycetota</taxon>
        <taxon>Planctomycetia</taxon>
        <taxon>Pirellulales</taxon>
        <taxon>Lacipirellulaceae</taxon>
        <taxon>Posidoniimonas</taxon>
    </lineage>
</organism>
<sequence>MTQSRRRITVSRSDVAAAYSIVGCPLLRLCLLITLVASCSQASAQLVANSLAELRSYGTSVDNTTVVLSGADGDPHPETGVVTPGHYWINGDHIANPTSSMPIFMELGGSGNTYDLSGATINLDTRKLDGFGRSLGHDSGVDVVRITGSGNTVRGLTLIGQDIALDTDPDAQRFADWATQYVELSGANNTVDGAHVVSRGSRTDAYGLGDAFGKGASQGVSPYILHRKASAFRVGEATNAVINDMHLEAYAFGHGFFVQNSTNTTLTNSTVTGELFSSQGVVEHPLYQQHGHTWWGEPIPDDIMISGAEGGVRVYGGASGLTVDNVVVTNMRTGFATVHDGGAVNISNSYAYGTQSGFDVGDNTTITNSGGDIANGPLLVFYGSGGNNSIELELVGGDPVGVDWSPAFVNGVADVSITSSLPAGALPEQSVIRLGQSYYQNWRNFDYTTDGPESGDPTPYTNSTFHNNTHQILVLGENAVNNTGSSVGMVITNGKENYYDGVSLVPAGKRTLVSHAAGLGNNGAAAEGTLDSNASVVQLGGTLELQPGVKILNEKLTISGDGVDGQGALYSDGRADSGTRFGSSSRVDESVIVLDGNASIGVGVAGNQLLVGTIQGTGNLTKRGPGKLSIERPSTLAGNLTIAEGQVTARSGVVRNGLTVAAGASIDSIGADAINTGSAVLLYGRMDVNARSDANQLSARVGQLFGSGVIEATNPTADNAGTLTVETSSGQGYFIGEIQGGLSLVKSGAGEQVLAGVNTYTGSTTISNGLLRVDGTHTGGAHYAVLSGGVLGGVGEIGSDVVVQAGGTLAPGSSAGELRTRDVEFHRGAVLAIEVSGATAGTDYDLLAADEILLGGQLAVTLIGDGFTPAFDDVFTVVSAASLSGAFDNVADGSRLNTTDGEGSFIVSYSSELGVVTLNGFLFAGLAGDFNADGVVDAADYSVWRDNLGALDEDSLSGNGSNSGGVDAADYELWRSNFGAMALDAAHPAYVPEPTFSGVLAVVCWFLAHRRRQLRHPAAARCRR</sequence>
<comment type="caution">
    <text evidence="2">The sequence shown here is derived from an EMBL/GenBank/DDBJ whole genome shotgun (WGS) entry which is preliminary data.</text>
</comment>
<keyword evidence="3" id="KW-1185">Reference proteome</keyword>
<name>A0A5C5VBN3_9BACT</name>
<gene>
    <name evidence="2" type="ORF">KOR34_02680</name>
</gene>
<evidence type="ECO:0000313" key="3">
    <source>
        <dbReference type="Proteomes" id="UP000316714"/>
    </source>
</evidence>
<dbReference type="SUPFAM" id="SSF51126">
    <property type="entry name" value="Pectin lyase-like"/>
    <property type="match status" value="2"/>
</dbReference>
<dbReference type="InterPro" id="IPR011050">
    <property type="entry name" value="Pectin_lyase_fold/virulence"/>
</dbReference>
<dbReference type="AlphaFoldDB" id="A0A5C5VBN3"/>
<evidence type="ECO:0000256" key="1">
    <source>
        <dbReference type="ARBA" id="ARBA00022729"/>
    </source>
</evidence>
<accession>A0A5C5VBN3</accession>
<dbReference type="NCBIfam" id="TIGR02601">
    <property type="entry name" value="autotrns_rpt"/>
    <property type="match status" value="1"/>
</dbReference>
<dbReference type="EMBL" id="SIHJ01000001">
    <property type="protein sequence ID" value="TWT35377.1"/>
    <property type="molecule type" value="Genomic_DNA"/>
</dbReference>
<dbReference type="Pfam" id="PF12951">
    <property type="entry name" value="PATR"/>
    <property type="match status" value="1"/>
</dbReference>
<reference evidence="2 3" key="1">
    <citation type="submission" date="2019-02" db="EMBL/GenBank/DDBJ databases">
        <title>Deep-cultivation of Planctomycetes and their phenomic and genomic characterization uncovers novel biology.</title>
        <authorList>
            <person name="Wiegand S."/>
            <person name="Jogler M."/>
            <person name="Boedeker C."/>
            <person name="Pinto D."/>
            <person name="Vollmers J."/>
            <person name="Rivas-Marin E."/>
            <person name="Kohn T."/>
            <person name="Peeters S.H."/>
            <person name="Heuer A."/>
            <person name="Rast P."/>
            <person name="Oberbeckmann S."/>
            <person name="Bunk B."/>
            <person name="Jeske O."/>
            <person name="Meyerdierks A."/>
            <person name="Storesund J.E."/>
            <person name="Kallscheuer N."/>
            <person name="Luecker S."/>
            <person name="Lage O.M."/>
            <person name="Pohl T."/>
            <person name="Merkel B.J."/>
            <person name="Hornburger P."/>
            <person name="Mueller R.-W."/>
            <person name="Bruemmer F."/>
            <person name="Labrenz M."/>
            <person name="Spormann A.M."/>
            <person name="Op Den Camp H."/>
            <person name="Overmann J."/>
            <person name="Amann R."/>
            <person name="Jetten M.S.M."/>
            <person name="Mascher T."/>
            <person name="Medema M.H."/>
            <person name="Devos D.P."/>
            <person name="Kaster A.-K."/>
            <person name="Ovreas L."/>
            <person name="Rohde M."/>
            <person name="Galperin M.Y."/>
            <person name="Jogler C."/>
        </authorList>
    </citation>
    <scope>NUCLEOTIDE SEQUENCE [LARGE SCALE GENOMIC DNA]</scope>
    <source>
        <strain evidence="2 3">KOR34</strain>
    </source>
</reference>
<dbReference type="PROSITE" id="PS00018">
    <property type="entry name" value="EF_HAND_1"/>
    <property type="match status" value="1"/>
</dbReference>
<dbReference type="OrthoDB" id="227325at2"/>
<proteinExistence type="predicted"/>